<proteinExistence type="predicted"/>
<feature type="domain" description="Glycosyltransferase RgtA/B/C/D-like" evidence="9">
    <location>
        <begin position="83"/>
        <end position="254"/>
    </location>
</feature>
<keyword evidence="6 8" id="KW-1133">Transmembrane helix</keyword>
<dbReference type="Proteomes" id="UP000317835">
    <property type="component" value="Chromosome"/>
</dbReference>
<dbReference type="PANTHER" id="PTHR33908">
    <property type="entry name" value="MANNOSYLTRANSFERASE YKCB-RELATED"/>
    <property type="match status" value="1"/>
</dbReference>
<comment type="subcellular location">
    <subcellularLocation>
        <location evidence="1">Cell membrane</location>
        <topology evidence="1">Multi-pass membrane protein</topology>
    </subcellularLocation>
</comment>
<feature type="transmembrane region" description="Helical" evidence="8">
    <location>
        <begin position="325"/>
        <end position="346"/>
    </location>
</feature>
<reference evidence="10 11" key="1">
    <citation type="submission" date="2019-02" db="EMBL/GenBank/DDBJ databases">
        <title>Deep-cultivation of Planctomycetes and their phenomic and genomic characterization uncovers novel biology.</title>
        <authorList>
            <person name="Wiegand S."/>
            <person name="Jogler M."/>
            <person name="Boedeker C."/>
            <person name="Pinto D."/>
            <person name="Vollmers J."/>
            <person name="Rivas-Marin E."/>
            <person name="Kohn T."/>
            <person name="Peeters S.H."/>
            <person name="Heuer A."/>
            <person name="Rast P."/>
            <person name="Oberbeckmann S."/>
            <person name="Bunk B."/>
            <person name="Jeske O."/>
            <person name="Meyerdierks A."/>
            <person name="Storesund J.E."/>
            <person name="Kallscheuer N."/>
            <person name="Luecker S."/>
            <person name="Lage O.M."/>
            <person name="Pohl T."/>
            <person name="Merkel B.J."/>
            <person name="Hornburger P."/>
            <person name="Mueller R.-W."/>
            <person name="Bruemmer F."/>
            <person name="Labrenz M."/>
            <person name="Spormann A.M."/>
            <person name="Op den Camp H."/>
            <person name="Overmann J."/>
            <person name="Amann R."/>
            <person name="Jetten M.S.M."/>
            <person name="Mascher T."/>
            <person name="Medema M.H."/>
            <person name="Devos D.P."/>
            <person name="Kaster A.-K."/>
            <person name="Ovreas L."/>
            <person name="Rohde M."/>
            <person name="Galperin M.Y."/>
            <person name="Jogler C."/>
        </authorList>
    </citation>
    <scope>NUCLEOTIDE SEQUENCE [LARGE SCALE GENOMIC DNA]</scope>
    <source>
        <strain evidence="10 11">ElP</strain>
    </source>
</reference>
<dbReference type="GO" id="GO:0009103">
    <property type="term" value="P:lipopolysaccharide biosynthetic process"/>
    <property type="evidence" value="ECO:0007669"/>
    <property type="project" value="UniProtKB-ARBA"/>
</dbReference>
<keyword evidence="3 10" id="KW-0328">Glycosyltransferase</keyword>
<dbReference type="AlphaFoldDB" id="A0A518GWE4"/>
<keyword evidence="2" id="KW-1003">Cell membrane</keyword>
<evidence type="ECO:0000313" key="10">
    <source>
        <dbReference type="EMBL" id="QDV32908.1"/>
    </source>
</evidence>
<gene>
    <name evidence="10" type="ORF">ElP_07480</name>
</gene>
<dbReference type="RefSeq" id="WP_145267338.1">
    <property type="nucleotide sequence ID" value="NZ_CP036426.1"/>
</dbReference>
<dbReference type="PANTHER" id="PTHR33908:SF3">
    <property type="entry name" value="UNDECAPRENYL PHOSPHATE-ALPHA-4-AMINO-4-DEOXY-L-ARABINOSE ARABINOSYL TRANSFERASE"/>
    <property type="match status" value="1"/>
</dbReference>
<evidence type="ECO:0000256" key="8">
    <source>
        <dbReference type="SAM" id="Phobius"/>
    </source>
</evidence>
<evidence type="ECO:0000256" key="5">
    <source>
        <dbReference type="ARBA" id="ARBA00022692"/>
    </source>
</evidence>
<evidence type="ECO:0000256" key="7">
    <source>
        <dbReference type="ARBA" id="ARBA00023136"/>
    </source>
</evidence>
<evidence type="ECO:0000256" key="1">
    <source>
        <dbReference type="ARBA" id="ARBA00004651"/>
    </source>
</evidence>
<feature type="transmembrane region" description="Helical" evidence="8">
    <location>
        <begin position="166"/>
        <end position="185"/>
    </location>
</feature>
<dbReference type="GO" id="GO:0010041">
    <property type="term" value="P:response to iron(III) ion"/>
    <property type="evidence" value="ECO:0007669"/>
    <property type="project" value="TreeGrafter"/>
</dbReference>
<feature type="transmembrane region" description="Helical" evidence="8">
    <location>
        <begin position="352"/>
        <end position="372"/>
    </location>
</feature>
<sequence length="545" mass="58839">MPDPPPTHPRPGPWPWILGAIAGLSVLLTLADPGITSDEPIDVKVGRNYLRQASRLVDQVGRRGIGSIDRADLDAFFADNAQHPPLGRWLLGLASTAFEPLEGLLGGPDPLSVHPARVAPMLAFALLVGLVSAEAGRRAGRPASVVAGLALLLMPRVFAHAHLATLDTFLALTWTLALLSAARAIESRRPVVGLALAGAAWGLAMLTKIHGWLLPPLVLGYALATLPTRKAIAGVSLWGLVGLLVLAVGWPWLWFDPAERLSRFLSTSVDRQPIRVLYLGRVTDDVDVPWHYPWAYFALTVPVGLLGIGLVGAARGCRGWRSDRFPILLLASIGLFLALFSTRAPVYDGERLFLLVFPSWALLVGLGFGAAWEASGPRRWPRALLVALVAGQGVGVVRMHPFQLSYYNAIAGGLAGAERLDLELTYWGDAVDPVLLEKVDRLVPPGSEVALAPTFHHLHPIALMTPGLFEDSVTLAPEQALGRSPWLVVFRRSAYWSPEVRAAVRGGRPLAERSRDGVWLSRLYRVGPAEGRSPPATPEDSFRTN</sequence>
<keyword evidence="4 10" id="KW-0808">Transferase</keyword>
<evidence type="ECO:0000259" key="9">
    <source>
        <dbReference type="Pfam" id="PF13231"/>
    </source>
</evidence>
<name>A0A518GWE4_9BACT</name>
<keyword evidence="7 8" id="KW-0472">Membrane</keyword>
<accession>A0A518GWE4</accession>
<protein>
    <submittedName>
        <fullName evidence="10">Dolichyl-phosphate-mannose-protein mannosyltransferase</fullName>
    </submittedName>
</protein>
<evidence type="ECO:0000256" key="4">
    <source>
        <dbReference type="ARBA" id="ARBA00022679"/>
    </source>
</evidence>
<keyword evidence="5 8" id="KW-0812">Transmembrane</keyword>
<dbReference type="GO" id="GO:0005886">
    <property type="term" value="C:plasma membrane"/>
    <property type="evidence" value="ECO:0007669"/>
    <property type="project" value="UniProtKB-SubCell"/>
</dbReference>
<dbReference type="EMBL" id="CP036426">
    <property type="protein sequence ID" value="QDV32908.1"/>
    <property type="molecule type" value="Genomic_DNA"/>
</dbReference>
<evidence type="ECO:0000256" key="6">
    <source>
        <dbReference type="ARBA" id="ARBA00022989"/>
    </source>
</evidence>
<keyword evidence="11" id="KW-1185">Reference proteome</keyword>
<evidence type="ECO:0000256" key="2">
    <source>
        <dbReference type="ARBA" id="ARBA00022475"/>
    </source>
</evidence>
<feature type="transmembrane region" description="Helical" evidence="8">
    <location>
        <begin position="235"/>
        <end position="255"/>
    </location>
</feature>
<organism evidence="10 11">
    <name type="scientific">Tautonia plasticadhaerens</name>
    <dbReference type="NCBI Taxonomy" id="2527974"/>
    <lineage>
        <taxon>Bacteria</taxon>
        <taxon>Pseudomonadati</taxon>
        <taxon>Planctomycetota</taxon>
        <taxon>Planctomycetia</taxon>
        <taxon>Isosphaerales</taxon>
        <taxon>Isosphaeraceae</taxon>
        <taxon>Tautonia</taxon>
    </lineage>
</organism>
<feature type="transmembrane region" description="Helical" evidence="8">
    <location>
        <begin position="191"/>
        <end position="214"/>
    </location>
</feature>
<feature type="transmembrane region" description="Helical" evidence="8">
    <location>
        <begin position="12"/>
        <end position="31"/>
    </location>
</feature>
<evidence type="ECO:0000313" key="11">
    <source>
        <dbReference type="Proteomes" id="UP000317835"/>
    </source>
</evidence>
<dbReference type="InterPro" id="IPR038731">
    <property type="entry name" value="RgtA/B/C-like"/>
</dbReference>
<dbReference type="OrthoDB" id="244175at2"/>
<dbReference type="InterPro" id="IPR050297">
    <property type="entry name" value="LipidA_mod_glycosyltrf_83"/>
</dbReference>
<dbReference type="Pfam" id="PF13231">
    <property type="entry name" value="PMT_2"/>
    <property type="match status" value="1"/>
</dbReference>
<feature type="transmembrane region" description="Helical" evidence="8">
    <location>
        <begin position="294"/>
        <end position="313"/>
    </location>
</feature>
<dbReference type="KEGG" id="tpla:ElP_07480"/>
<dbReference type="GO" id="GO:0016763">
    <property type="term" value="F:pentosyltransferase activity"/>
    <property type="evidence" value="ECO:0007669"/>
    <property type="project" value="TreeGrafter"/>
</dbReference>
<evidence type="ECO:0000256" key="3">
    <source>
        <dbReference type="ARBA" id="ARBA00022676"/>
    </source>
</evidence>